<accession>A0A1X9STY6</accession>
<keyword evidence="6 8" id="KW-0413">Isomerase</keyword>
<proteinExistence type="inferred from homology"/>
<dbReference type="PANTHER" id="PTHR31689:SF0">
    <property type="entry name" value="DIAMINOPIMELATE EPIMERASE"/>
    <property type="match status" value="1"/>
</dbReference>
<dbReference type="EMBL" id="CP018788">
    <property type="protein sequence ID" value="ARQ99743.1"/>
    <property type="molecule type" value="Genomic_DNA"/>
</dbReference>
<feature type="binding site" evidence="8">
    <location>
        <begin position="76"/>
        <end position="77"/>
    </location>
    <ligand>
        <name>substrate</name>
    </ligand>
</feature>
<evidence type="ECO:0000256" key="5">
    <source>
        <dbReference type="ARBA" id="ARBA00023154"/>
    </source>
</evidence>
<dbReference type="PANTHER" id="PTHR31689">
    <property type="entry name" value="DIAMINOPIMELATE EPIMERASE, CHLOROPLASTIC"/>
    <property type="match status" value="1"/>
</dbReference>
<dbReference type="InterPro" id="IPR018510">
    <property type="entry name" value="DAP_epimerase_AS"/>
</dbReference>
<comment type="similarity">
    <text evidence="2 8">Belongs to the diaminopimelate epimerase family.</text>
</comment>
<dbReference type="InterPro" id="IPR001653">
    <property type="entry name" value="DAP_epimerase_DapF"/>
</dbReference>
<comment type="subunit">
    <text evidence="8">Homodimer.</text>
</comment>
<dbReference type="PROSITE" id="PS01326">
    <property type="entry name" value="DAP_EPIMERASE"/>
    <property type="match status" value="1"/>
</dbReference>
<dbReference type="STRING" id="1660064.CIGN_1502"/>
<dbReference type="Gene3D" id="3.10.310.10">
    <property type="entry name" value="Diaminopimelate Epimerase, Chain A, domain 1"/>
    <property type="match status" value="2"/>
</dbReference>
<evidence type="ECO:0000256" key="2">
    <source>
        <dbReference type="ARBA" id="ARBA00010219"/>
    </source>
</evidence>
<feature type="binding site" evidence="8">
    <location>
        <position position="66"/>
    </location>
    <ligand>
        <name>substrate</name>
    </ligand>
</feature>
<dbReference type="AlphaFoldDB" id="A0A1X9STY6"/>
<dbReference type="OrthoDB" id="9805408at2"/>
<feature type="site" description="Could be important to modulate the pK values of the two catalytic cysteine residues" evidence="8">
    <location>
        <position position="144"/>
    </location>
</feature>
<dbReference type="GO" id="GO:0005829">
    <property type="term" value="C:cytosol"/>
    <property type="evidence" value="ECO:0007669"/>
    <property type="project" value="TreeGrafter"/>
</dbReference>
<evidence type="ECO:0000256" key="1">
    <source>
        <dbReference type="ARBA" id="ARBA00005196"/>
    </source>
</evidence>
<keyword evidence="4 8" id="KW-0028">Amino-acid biosynthesis</keyword>
<comment type="caution">
    <text evidence="8">Lacks conserved residue(s) required for the propagation of feature annotation.</text>
</comment>
<gene>
    <name evidence="8 9" type="primary">dapF</name>
    <name evidence="9" type="ORF">CIGN_1502</name>
</gene>
<dbReference type="SUPFAM" id="SSF54506">
    <property type="entry name" value="Diaminopimelate epimerase-like"/>
    <property type="match status" value="2"/>
</dbReference>
<feature type="active site" description="Proton donor" evidence="8">
    <location>
        <position position="75"/>
    </location>
</feature>
<dbReference type="UniPathway" id="UPA00034">
    <property type="reaction ID" value="UER00025"/>
</dbReference>
<organism evidence="9 10">
    <name type="scientific">Campylobacter devanensis</name>
    <dbReference type="NCBI Taxonomy" id="3161138"/>
    <lineage>
        <taxon>Bacteria</taxon>
        <taxon>Pseudomonadati</taxon>
        <taxon>Campylobacterota</taxon>
        <taxon>Epsilonproteobacteria</taxon>
        <taxon>Campylobacterales</taxon>
        <taxon>Campylobacteraceae</taxon>
        <taxon>Campylobacter</taxon>
    </lineage>
</organism>
<comment type="subcellular location">
    <subcellularLocation>
        <location evidence="8">Cytoplasm</location>
    </subcellularLocation>
</comment>
<dbReference type="NCBIfam" id="TIGR00652">
    <property type="entry name" value="DapF"/>
    <property type="match status" value="1"/>
</dbReference>
<feature type="binding site" evidence="8">
    <location>
        <position position="170"/>
    </location>
    <ligand>
        <name>substrate</name>
    </ligand>
</feature>
<dbReference type="KEGG" id="cdev:CIGN_1502"/>
<comment type="catalytic activity">
    <reaction evidence="7 8">
        <text>(2S,6S)-2,6-diaminopimelate = meso-2,6-diaminopimelate</text>
        <dbReference type="Rhea" id="RHEA:15393"/>
        <dbReference type="ChEBI" id="CHEBI:57609"/>
        <dbReference type="ChEBI" id="CHEBI:57791"/>
        <dbReference type="EC" id="5.1.1.7"/>
    </reaction>
</comment>
<evidence type="ECO:0000256" key="3">
    <source>
        <dbReference type="ARBA" id="ARBA00013080"/>
    </source>
</evidence>
<comment type="function">
    <text evidence="8">Catalyzes the stereoinversion of LL-2,6-diaminopimelate (L,L-DAP) to meso-diaminopimelate (meso-DAP), a precursor of L-lysine and an essential component of the bacterial peptidoglycan.</text>
</comment>
<feature type="active site" description="Proton acceptor" evidence="8">
    <location>
        <position position="197"/>
    </location>
</feature>
<feature type="binding site" evidence="8">
    <location>
        <begin position="187"/>
        <end position="188"/>
    </location>
    <ligand>
        <name>substrate</name>
    </ligand>
</feature>
<evidence type="ECO:0000256" key="7">
    <source>
        <dbReference type="ARBA" id="ARBA00051712"/>
    </source>
</evidence>
<keyword evidence="8" id="KW-0963">Cytoplasm</keyword>
<keyword evidence="5 8" id="KW-0457">Lysine biosynthesis</keyword>
<accession>A0A381DBQ4</accession>
<evidence type="ECO:0000256" key="8">
    <source>
        <dbReference type="HAMAP-Rule" id="MF_00197"/>
    </source>
</evidence>
<feature type="binding site" evidence="8">
    <location>
        <begin position="198"/>
        <end position="199"/>
    </location>
    <ligand>
        <name>substrate</name>
    </ligand>
</feature>
<protein>
    <recommendedName>
        <fullName evidence="3 8">Diaminopimelate epimerase</fullName>
        <shortName evidence="8">DAP epimerase</shortName>
        <ecNumber evidence="3 8">5.1.1.7</ecNumber>
    </recommendedName>
    <alternativeName>
        <fullName evidence="8">PLP-independent amino acid racemase</fullName>
    </alternativeName>
</protein>
<evidence type="ECO:0000313" key="10">
    <source>
        <dbReference type="Proteomes" id="UP000194309"/>
    </source>
</evidence>
<sequence length="252" mass="27891">MQVSKYNASGNDFVIFQAIDNAKFAASNRSELAVRLCDRFSGVGADGMIIIKQSNNQCDFAWEFYNSDGSIAAMCGNGSRAAALYAYKNQICDAVCTFETGAGIIGATIAKDHVEVALSEPKKLSEPFTQMGLEWNFYNTGVPHLVSFVDDLDKFDLEICKTMRQQYNANVNYAKFDGQRLLVRTFERGVENETNACGTGMAASFFTGFERFGLNDKIEVMPRSGEILNLRFDGETIHFGGKVSHIFDTAIY</sequence>
<dbReference type="Proteomes" id="UP000194309">
    <property type="component" value="Chromosome"/>
</dbReference>
<dbReference type="GO" id="GO:0008837">
    <property type="term" value="F:diaminopimelate epimerase activity"/>
    <property type="evidence" value="ECO:0007669"/>
    <property type="project" value="UniProtKB-UniRule"/>
</dbReference>
<feature type="site" description="Could be important to modulate the pK values of the two catalytic cysteine residues" evidence="8">
    <location>
        <position position="187"/>
    </location>
</feature>
<evidence type="ECO:0000256" key="4">
    <source>
        <dbReference type="ARBA" id="ARBA00022605"/>
    </source>
</evidence>
<name>A0A1X9STY6_9BACT</name>
<evidence type="ECO:0000313" key="9">
    <source>
        <dbReference type="EMBL" id="ARQ99743.1"/>
    </source>
</evidence>
<dbReference type="HAMAP" id="MF_00197">
    <property type="entry name" value="DAP_epimerase"/>
    <property type="match status" value="1"/>
</dbReference>
<dbReference type="EC" id="5.1.1.7" evidence="3 8"/>
<dbReference type="Pfam" id="PF01678">
    <property type="entry name" value="DAP_epimerase"/>
    <property type="match status" value="2"/>
</dbReference>
<feature type="binding site" evidence="8">
    <location>
        <position position="11"/>
    </location>
    <ligand>
        <name>substrate</name>
    </ligand>
</feature>
<keyword evidence="10" id="KW-1185">Reference proteome</keyword>
<comment type="pathway">
    <text evidence="1 8">Amino-acid biosynthesis; L-lysine biosynthesis via DAP pathway; DL-2,6-diaminopimelate from LL-2,6-diaminopimelate: step 1/1.</text>
</comment>
<reference evidence="9 10" key="1">
    <citation type="journal article" date="2017" name="Genome Biol. Evol.">
        <title>Comparative Genomic Analysis Identifies a Campylobacter Clade Deficient in Selenium Metabolism.</title>
        <authorList>
            <person name="Miller W.G."/>
            <person name="Yee E."/>
            <person name="Lopes B.S."/>
            <person name="Chapman M.H."/>
            <person name="Huynh S."/>
            <person name="Bono J.L."/>
            <person name="Parker C.T."/>
            <person name="Strachan N.J.C."/>
            <person name="Forbes K.J."/>
        </authorList>
    </citation>
    <scope>NUCLEOTIDE SEQUENCE [LARGE SCALE GENOMIC DNA]</scope>
    <source>
        <strain evidence="9 10">NCTC 13003</strain>
    </source>
</reference>
<evidence type="ECO:0000256" key="6">
    <source>
        <dbReference type="ARBA" id="ARBA00023235"/>
    </source>
</evidence>
<dbReference type="GO" id="GO:0009089">
    <property type="term" value="P:lysine biosynthetic process via diaminopimelate"/>
    <property type="evidence" value="ECO:0007669"/>
    <property type="project" value="UniProtKB-UniRule"/>
</dbReference>